<dbReference type="InterPro" id="IPR036890">
    <property type="entry name" value="HATPase_C_sf"/>
</dbReference>
<proteinExistence type="predicted"/>
<dbReference type="Pfam" id="PF07494">
    <property type="entry name" value="Reg_prop"/>
    <property type="match status" value="1"/>
</dbReference>
<dbReference type="Gene3D" id="3.30.565.10">
    <property type="entry name" value="Histidine kinase-like ATPase, C-terminal domain"/>
    <property type="match status" value="1"/>
</dbReference>
<dbReference type="CDD" id="cd00082">
    <property type="entry name" value="HisKA"/>
    <property type="match status" value="1"/>
</dbReference>
<evidence type="ECO:0000256" key="2">
    <source>
        <dbReference type="ARBA" id="ARBA00012438"/>
    </source>
</evidence>
<sequence length="1115" mass="123355">MEPVAPAFRRARCPGLVSWGLAALASVLGGNVRADDPAQAAAMAATPPGHHLFRAYGGEEGLANVSVLQLLQDRHGFIWAGTEDGLYRYDGYRFDGFGLKDGLHSTTIESLHEDSRGQLWVGTRSGLSRWNGTVLTPVAPESGLPGATINGMADGPDGLWLATAQGLYVGTPDGRYRPVPGFPKADATAVWADPRGRRLWAASWEGAPSVWFYRDGQWRRIALPPNGDKDRVMIFCDDGVGRVWARTDNQLLRLDEANQRFVTESTPLQIGPTRAYLHKGRRGDLLVPTPGGLLRLENDTWSIISLDSMVGGNRPVIEDREGSIWQGSMGLHRLLGRRVIHIYTKPEGRIADIAWSIMRDSKRRLWVTTDKGVEFFNGRRFETIPGTESKTFRSIRELPGGVLYLAGSPVDELTTYDPEKKLLQTHHWNIKTASKVIYRVIQDRSGVLWASTFGAGLLRSESLAPNLNFVPVTLPDPDPHERIIEVHEDPQGRLWIGGEHGVGLLENGKWRRFTTRHGLRSNFVTYVRTAHNGDLFIVYFEPLGFARARYVNGELKILRHYDSASPGTTDKIFVIGEDIEDRVWLGGGRGIDVLSADGHVEHFGAAEGLIGEDTASMAFLAEPNGDVWIGTSAGLVRFDAKTYRELPPRTPPEVAIMHLQIGSQSVAPDTQQVRVAHDEDSFEARFAGMSFVGEGKIQYRVRLHGRETAFITTDSRDARYSALSPGRYRFEVSARVGQRGEWGPPATFQFEITPAWWQTWWSRSVAILLVLGGIVRAVRWRLAALERSNRLLEDLVAARTGELSRANLALHGVNEQLQSEIDDRIAAQTALHQRNADLEAVNQKLAGTQNQLLQSEKMASVGQLAAGVAHEINNPIGYVGSNLGSLRRYVGDLFTLLEKYERLESALPPDSRELHELRTIKANIELDYLKEDIGNLMAEAQEGITRVRKIVSDLKDFSHLDEPEWQLADLHAGLDSTLNLVMHQIKYNAEVVKDYGNLPPIRCLPFQLNQVFLNLLINAAQAIEGRGVITLRTRCDGDTVRVEVADNGKGIAEENLHRVFDPFFTTKPIGTGTGLGLSVSYGIVQTHGGSISVHSVVGVGTTFTVRLPIDPRKSA</sequence>
<dbReference type="Gene3D" id="2.130.10.10">
    <property type="entry name" value="YVTN repeat-like/Quinoprotein amine dehydrogenase"/>
    <property type="match status" value="3"/>
</dbReference>
<dbReference type="SUPFAM" id="SSF47384">
    <property type="entry name" value="Homodimeric domain of signal transducing histidine kinase"/>
    <property type="match status" value="1"/>
</dbReference>
<dbReference type="InterPro" id="IPR003594">
    <property type="entry name" value="HATPase_dom"/>
</dbReference>
<evidence type="ECO:0000313" key="5">
    <source>
        <dbReference type="EMBL" id="UXI69966.1"/>
    </source>
</evidence>
<dbReference type="InterPro" id="IPR005467">
    <property type="entry name" value="His_kinase_dom"/>
</dbReference>
<dbReference type="InterPro" id="IPR003661">
    <property type="entry name" value="HisK_dim/P_dom"/>
</dbReference>
<feature type="domain" description="Histidine kinase" evidence="4">
    <location>
        <begin position="867"/>
        <end position="1111"/>
    </location>
</feature>
<dbReference type="SMART" id="SM00387">
    <property type="entry name" value="HATPase_c"/>
    <property type="match status" value="1"/>
</dbReference>
<evidence type="ECO:0000256" key="3">
    <source>
        <dbReference type="ARBA" id="ARBA00022553"/>
    </source>
</evidence>
<dbReference type="InterPro" id="IPR004358">
    <property type="entry name" value="Sig_transdc_His_kin-like_C"/>
</dbReference>
<keyword evidence="6" id="KW-1185">Reference proteome</keyword>
<keyword evidence="5" id="KW-0547">Nucleotide-binding</keyword>
<dbReference type="Gene3D" id="2.60.40.10">
    <property type="entry name" value="Immunoglobulins"/>
    <property type="match status" value="1"/>
</dbReference>
<evidence type="ECO:0000259" key="4">
    <source>
        <dbReference type="PROSITE" id="PS50109"/>
    </source>
</evidence>
<dbReference type="SUPFAM" id="SSF55874">
    <property type="entry name" value="ATPase domain of HSP90 chaperone/DNA topoisomerase II/histidine kinase"/>
    <property type="match status" value="1"/>
</dbReference>
<dbReference type="SUPFAM" id="SSF101898">
    <property type="entry name" value="NHL repeat"/>
    <property type="match status" value="1"/>
</dbReference>
<name>A0ABY6BIX4_9GAMM</name>
<accession>A0ABY6BIX4</accession>
<dbReference type="InterPro" id="IPR011110">
    <property type="entry name" value="Reg_prop"/>
</dbReference>
<dbReference type="Gene3D" id="1.10.287.130">
    <property type="match status" value="1"/>
</dbReference>
<dbReference type="InterPro" id="IPR015943">
    <property type="entry name" value="WD40/YVTN_repeat-like_dom_sf"/>
</dbReference>
<protein>
    <recommendedName>
        <fullName evidence="2">histidine kinase</fullName>
        <ecNumber evidence="2">2.7.13.3</ecNumber>
    </recommendedName>
</protein>
<evidence type="ECO:0000256" key="1">
    <source>
        <dbReference type="ARBA" id="ARBA00000085"/>
    </source>
</evidence>
<dbReference type="GO" id="GO:0005524">
    <property type="term" value="F:ATP binding"/>
    <property type="evidence" value="ECO:0007669"/>
    <property type="project" value="UniProtKB-KW"/>
</dbReference>
<comment type="catalytic activity">
    <reaction evidence="1">
        <text>ATP + protein L-histidine = ADP + protein N-phospho-L-histidine.</text>
        <dbReference type="EC" id="2.7.13.3"/>
    </reaction>
</comment>
<evidence type="ECO:0000313" key="6">
    <source>
        <dbReference type="Proteomes" id="UP001064632"/>
    </source>
</evidence>
<dbReference type="InterPro" id="IPR013783">
    <property type="entry name" value="Ig-like_fold"/>
</dbReference>
<dbReference type="RefSeq" id="WP_261696918.1">
    <property type="nucleotide sequence ID" value="NZ_CP104694.1"/>
</dbReference>
<organism evidence="5 6">
    <name type="scientific">Tahibacter amnicola</name>
    <dbReference type="NCBI Taxonomy" id="2976241"/>
    <lineage>
        <taxon>Bacteria</taxon>
        <taxon>Pseudomonadati</taxon>
        <taxon>Pseudomonadota</taxon>
        <taxon>Gammaproteobacteria</taxon>
        <taxon>Lysobacterales</taxon>
        <taxon>Rhodanobacteraceae</taxon>
        <taxon>Tahibacter</taxon>
    </lineage>
</organism>
<dbReference type="PANTHER" id="PTHR43065:SF50">
    <property type="entry name" value="HISTIDINE KINASE"/>
    <property type="match status" value="1"/>
</dbReference>
<dbReference type="SUPFAM" id="SSF63829">
    <property type="entry name" value="Calcium-dependent phosphotriesterase"/>
    <property type="match status" value="2"/>
</dbReference>
<dbReference type="PROSITE" id="PS50109">
    <property type="entry name" value="HIS_KIN"/>
    <property type="match status" value="1"/>
</dbReference>
<reference evidence="5" key="1">
    <citation type="submission" date="2022-09" db="EMBL/GenBank/DDBJ databases">
        <title>Tahibacter sp. nov., isolated from a fresh water.</title>
        <authorList>
            <person name="Baek J.H."/>
            <person name="Lee J.K."/>
            <person name="Kim J.M."/>
            <person name="Jeon C.O."/>
        </authorList>
    </citation>
    <scope>NUCLEOTIDE SEQUENCE</scope>
    <source>
        <strain evidence="5">W38</strain>
    </source>
</reference>
<dbReference type="EC" id="2.7.13.3" evidence="2"/>
<keyword evidence="5" id="KW-0067">ATP-binding</keyword>
<gene>
    <name evidence="5" type="ORF">N4264_10165</name>
</gene>
<dbReference type="Pfam" id="PF02518">
    <property type="entry name" value="HATPase_c"/>
    <property type="match status" value="1"/>
</dbReference>
<dbReference type="InterPro" id="IPR036097">
    <property type="entry name" value="HisK_dim/P_sf"/>
</dbReference>
<keyword evidence="3" id="KW-0597">Phosphoprotein</keyword>
<dbReference type="PANTHER" id="PTHR43065">
    <property type="entry name" value="SENSOR HISTIDINE KINASE"/>
    <property type="match status" value="1"/>
</dbReference>
<dbReference type="PRINTS" id="PR00344">
    <property type="entry name" value="BCTRLSENSOR"/>
</dbReference>
<dbReference type="Proteomes" id="UP001064632">
    <property type="component" value="Chromosome"/>
</dbReference>
<dbReference type="EMBL" id="CP104694">
    <property type="protein sequence ID" value="UXI69966.1"/>
    <property type="molecule type" value="Genomic_DNA"/>
</dbReference>